<keyword evidence="9 13" id="KW-0067">ATP-binding</keyword>
<dbReference type="EC" id="6.1.1.16" evidence="13"/>
<evidence type="ECO:0000256" key="14">
    <source>
        <dbReference type="SAM" id="MobiDB-lite"/>
    </source>
</evidence>
<keyword evidence="6 13" id="KW-0479">Metal-binding</keyword>
<dbReference type="InterPro" id="IPR014729">
    <property type="entry name" value="Rossmann-like_a/b/a_fold"/>
</dbReference>
<gene>
    <name evidence="13" type="primary">cysS</name>
    <name evidence="16" type="ORF">FHS13_000188</name>
</gene>
<dbReference type="SMART" id="SM00840">
    <property type="entry name" value="DALR_2"/>
    <property type="match status" value="1"/>
</dbReference>
<keyword evidence="8 13" id="KW-0862">Zinc</keyword>
<keyword evidence="4 13" id="KW-0963">Cytoplasm</keyword>
<feature type="binding site" evidence="13">
    <location>
        <position position="271"/>
    </location>
    <ligand>
        <name>ATP</name>
        <dbReference type="ChEBI" id="CHEBI:30616"/>
    </ligand>
</feature>
<evidence type="ECO:0000256" key="3">
    <source>
        <dbReference type="ARBA" id="ARBA00011245"/>
    </source>
</evidence>
<keyword evidence="17" id="KW-1185">Reference proteome</keyword>
<comment type="caution">
    <text evidence="16">The sequence shown here is derived from an EMBL/GenBank/DDBJ whole genome shotgun (WGS) entry which is preliminary data.</text>
</comment>
<feature type="region of interest" description="Disordered" evidence="14">
    <location>
        <begin position="163"/>
        <end position="202"/>
    </location>
</feature>
<evidence type="ECO:0000256" key="2">
    <source>
        <dbReference type="ARBA" id="ARBA00005594"/>
    </source>
</evidence>
<dbReference type="SUPFAM" id="SSF52374">
    <property type="entry name" value="Nucleotidylyl transferase"/>
    <property type="match status" value="1"/>
</dbReference>
<feature type="binding site" evidence="13">
    <location>
        <position position="212"/>
    </location>
    <ligand>
        <name>Zn(2+)</name>
        <dbReference type="ChEBI" id="CHEBI:29105"/>
    </ligand>
</feature>
<evidence type="ECO:0000256" key="4">
    <source>
        <dbReference type="ARBA" id="ARBA00022490"/>
    </source>
</evidence>
<evidence type="ECO:0000313" key="16">
    <source>
        <dbReference type="EMBL" id="MBB6118260.1"/>
    </source>
</evidence>
<dbReference type="SUPFAM" id="SSF47323">
    <property type="entry name" value="Anticodon-binding domain of a subclass of class I aminoacyl-tRNA synthetases"/>
    <property type="match status" value="1"/>
</dbReference>
<dbReference type="HAMAP" id="MF_00041">
    <property type="entry name" value="Cys_tRNA_synth"/>
    <property type="match status" value="1"/>
</dbReference>
<feature type="binding site" evidence="13">
    <location>
        <position position="29"/>
    </location>
    <ligand>
        <name>Zn(2+)</name>
        <dbReference type="ChEBI" id="CHEBI:29105"/>
    </ligand>
</feature>
<feature type="binding site" evidence="13">
    <location>
        <position position="237"/>
    </location>
    <ligand>
        <name>Zn(2+)</name>
        <dbReference type="ChEBI" id="CHEBI:29105"/>
    </ligand>
</feature>
<dbReference type="Pfam" id="PF09190">
    <property type="entry name" value="DALR_2"/>
    <property type="match status" value="1"/>
</dbReference>
<protein>
    <recommendedName>
        <fullName evidence="13">Cysteine--tRNA ligase</fullName>
        <ecNumber evidence="13">6.1.1.16</ecNumber>
    </recommendedName>
    <alternativeName>
        <fullName evidence="13">Cysteinyl-tRNA synthetase</fullName>
        <shortName evidence="13">CysRS</shortName>
    </alternativeName>
</protein>
<evidence type="ECO:0000256" key="9">
    <source>
        <dbReference type="ARBA" id="ARBA00022840"/>
    </source>
</evidence>
<organism evidence="16 17">
    <name type="scientific">Nocardiopsis algeriensis</name>
    <dbReference type="NCBI Taxonomy" id="1478215"/>
    <lineage>
        <taxon>Bacteria</taxon>
        <taxon>Bacillati</taxon>
        <taxon>Actinomycetota</taxon>
        <taxon>Actinomycetes</taxon>
        <taxon>Streptosporangiales</taxon>
        <taxon>Nocardiopsidaceae</taxon>
        <taxon>Nocardiopsis</taxon>
    </lineage>
</organism>
<name>A0A841IJG5_9ACTN</name>
<evidence type="ECO:0000259" key="15">
    <source>
        <dbReference type="SMART" id="SM00840"/>
    </source>
</evidence>
<evidence type="ECO:0000256" key="8">
    <source>
        <dbReference type="ARBA" id="ARBA00022833"/>
    </source>
</evidence>
<dbReference type="InterPro" id="IPR024909">
    <property type="entry name" value="Cys-tRNA/MSH_ligase"/>
</dbReference>
<dbReference type="CDD" id="cd00672">
    <property type="entry name" value="CysRS_core"/>
    <property type="match status" value="1"/>
</dbReference>
<dbReference type="GO" id="GO:0004817">
    <property type="term" value="F:cysteine-tRNA ligase activity"/>
    <property type="evidence" value="ECO:0007669"/>
    <property type="project" value="UniProtKB-UniRule"/>
</dbReference>
<comment type="similarity">
    <text evidence="2 13">Belongs to the class-I aminoacyl-tRNA synthetase family.</text>
</comment>
<dbReference type="GO" id="GO:0008270">
    <property type="term" value="F:zinc ion binding"/>
    <property type="evidence" value="ECO:0007669"/>
    <property type="project" value="UniProtKB-UniRule"/>
</dbReference>
<dbReference type="InterPro" id="IPR032678">
    <property type="entry name" value="tRNA-synt_1_cat_dom"/>
</dbReference>
<reference evidence="16 17" key="1">
    <citation type="submission" date="2020-08" db="EMBL/GenBank/DDBJ databases">
        <title>Genomic Encyclopedia of Type Strains, Phase III (KMG-III): the genomes of soil and plant-associated and newly described type strains.</title>
        <authorList>
            <person name="Whitman W."/>
        </authorList>
    </citation>
    <scope>NUCLEOTIDE SEQUENCE [LARGE SCALE GENOMIC DNA]</scope>
    <source>
        <strain evidence="16 17">CECT 8712</strain>
    </source>
</reference>
<evidence type="ECO:0000313" key="17">
    <source>
        <dbReference type="Proteomes" id="UP000536604"/>
    </source>
</evidence>
<evidence type="ECO:0000256" key="1">
    <source>
        <dbReference type="ARBA" id="ARBA00004496"/>
    </source>
</evidence>
<evidence type="ECO:0000256" key="6">
    <source>
        <dbReference type="ARBA" id="ARBA00022723"/>
    </source>
</evidence>
<dbReference type="RefSeq" id="WP_184285860.1">
    <property type="nucleotide sequence ID" value="NZ_JACHJO010000001.1"/>
</dbReference>
<dbReference type="PANTHER" id="PTHR10890:SF30">
    <property type="entry name" value="CYSTEINE--TRNA LIGASE"/>
    <property type="match status" value="1"/>
</dbReference>
<dbReference type="InterPro" id="IPR009080">
    <property type="entry name" value="tRNAsynth_Ia_anticodon-bd"/>
</dbReference>
<feature type="binding site" evidence="13">
    <location>
        <position position="241"/>
    </location>
    <ligand>
        <name>Zn(2+)</name>
        <dbReference type="ChEBI" id="CHEBI:29105"/>
    </ligand>
</feature>
<dbReference type="Pfam" id="PF23493">
    <property type="entry name" value="CysS_C"/>
    <property type="match status" value="1"/>
</dbReference>
<dbReference type="Gene3D" id="3.40.50.620">
    <property type="entry name" value="HUPs"/>
    <property type="match status" value="1"/>
</dbReference>
<feature type="short sequence motif" description="'HIGH' region" evidence="13">
    <location>
        <begin position="31"/>
        <end position="41"/>
    </location>
</feature>
<dbReference type="EMBL" id="JACHJO010000001">
    <property type="protein sequence ID" value="MBB6118260.1"/>
    <property type="molecule type" value="Genomic_DNA"/>
</dbReference>
<evidence type="ECO:0000256" key="7">
    <source>
        <dbReference type="ARBA" id="ARBA00022741"/>
    </source>
</evidence>
<comment type="cofactor">
    <cofactor evidence="13">
        <name>Zn(2+)</name>
        <dbReference type="ChEBI" id="CHEBI:29105"/>
    </cofactor>
    <text evidence="13">Binds 1 zinc ion per subunit.</text>
</comment>
<dbReference type="GO" id="GO:0005524">
    <property type="term" value="F:ATP binding"/>
    <property type="evidence" value="ECO:0007669"/>
    <property type="project" value="UniProtKB-UniRule"/>
</dbReference>
<feature type="short sequence motif" description="'KMSKS' region" evidence="13">
    <location>
        <begin position="268"/>
        <end position="272"/>
    </location>
</feature>
<accession>A0A841IJG5</accession>
<feature type="compositionally biased region" description="Basic and acidic residues" evidence="14">
    <location>
        <begin position="173"/>
        <end position="185"/>
    </location>
</feature>
<dbReference type="PANTHER" id="PTHR10890">
    <property type="entry name" value="CYSTEINYL-TRNA SYNTHETASE"/>
    <property type="match status" value="1"/>
</dbReference>
<dbReference type="Pfam" id="PF01406">
    <property type="entry name" value="tRNA-synt_1e"/>
    <property type="match status" value="1"/>
</dbReference>
<dbReference type="FunFam" id="3.40.50.620:FF:000068">
    <property type="entry name" value="Cysteine--tRNA ligase"/>
    <property type="match status" value="1"/>
</dbReference>
<feature type="domain" description="Cysteinyl-tRNA synthetase class Ia DALR" evidence="15">
    <location>
        <begin position="344"/>
        <end position="405"/>
    </location>
</feature>
<dbReference type="NCBIfam" id="TIGR00435">
    <property type="entry name" value="cysS"/>
    <property type="match status" value="1"/>
</dbReference>
<dbReference type="InterPro" id="IPR056411">
    <property type="entry name" value="CysS_C"/>
</dbReference>
<keyword evidence="11 13" id="KW-0030">Aminoacyl-tRNA synthetase</keyword>
<proteinExistence type="inferred from homology"/>
<evidence type="ECO:0000256" key="12">
    <source>
        <dbReference type="ARBA" id="ARBA00047398"/>
    </source>
</evidence>
<evidence type="ECO:0000256" key="5">
    <source>
        <dbReference type="ARBA" id="ARBA00022598"/>
    </source>
</evidence>
<dbReference type="Proteomes" id="UP000536604">
    <property type="component" value="Unassembled WGS sequence"/>
</dbReference>
<evidence type="ECO:0000256" key="10">
    <source>
        <dbReference type="ARBA" id="ARBA00022917"/>
    </source>
</evidence>
<dbReference type="GO" id="GO:0005829">
    <property type="term" value="C:cytosol"/>
    <property type="evidence" value="ECO:0007669"/>
    <property type="project" value="TreeGrafter"/>
</dbReference>
<sequence length="467" mass="51227">MSLRFYDTSARQVREFVPLREGHASLYLCGATVQAPPHIGHIRSGVNFDILRRWLTYSGYEVTFCRNVTDIDDKIINVSAAEGVPWWQVSERNQRAFTHAYDTLGCLPPTVEPRATGHVPEMIELMQRLIDEGHAYAAGDGSGDVYFDVRSYPAYGELSNQRLEQVVPSADTGSDRDKRDPRDFALWKGAKPGEPSWDTPWGRGRPGWHLECSAMSTKYLGPSFDIHGGGLDLVFPHHENELAQSRAAGDGFARYWLHNGLLAVGGEKMSKSLGNSMLIPQMVRKVRPVELRYYLGQAHYRSTIDYSDAALHEAAAAYQRIEGFLTRAAEVLGEIAPAARVPAAFADALDDDLGVSQGLAVVHGHVREGNTALAAGDKEKAAEIAGELRAMLGVLGLDPLDEQWATGGDQGLREVVDALVAVALGQRQAARGRKDYAAADAIRDQLTEAGIVVEDTPEGPRWDLRRD</sequence>
<evidence type="ECO:0000256" key="13">
    <source>
        <dbReference type="HAMAP-Rule" id="MF_00041"/>
    </source>
</evidence>
<keyword evidence="5 13" id="KW-0436">Ligase</keyword>
<evidence type="ECO:0000256" key="11">
    <source>
        <dbReference type="ARBA" id="ARBA00023146"/>
    </source>
</evidence>
<comment type="catalytic activity">
    <reaction evidence="12 13">
        <text>tRNA(Cys) + L-cysteine + ATP = L-cysteinyl-tRNA(Cys) + AMP + diphosphate</text>
        <dbReference type="Rhea" id="RHEA:17773"/>
        <dbReference type="Rhea" id="RHEA-COMP:9661"/>
        <dbReference type="Rhea" id="RHEA-COMP:9679"/>
        <dbReference type="ChEBI" id="CHEBI:30616"/>
        <dbReference type="ChEBI" id="CHEBI:33019"/>
        <dbReference type="ChEBI" id="CHEBI:35235"/>
        <dbReference type="ChEBI" id="CHEBI:78442"/>
        <dbReference type="ChEBI" id="CHEBI:78517"/>
        <dbReference type="ChEBI" id="CHEBI:456215"/>
        <dbReference type="EC" id="6.1.1.16"/>
    </reaction>
</comment>
<dbReference type="GO" id="GO:0006423">
    <property type="term" value="P:cysteinyl-tRNA aminoacylation"/>
    <property type="evidence" value="ECO:0007669"/>
    <property type="project" value="UniProtKB-UniRule"/>
</dbReference>
<comment type="subcellular location">
    <subcellularLocation>
        <location evidence="1 13">Cytoplasm</location>
    </subcellularLocation>
</comment>
<keyword evidence="7 13" id="KW-0547">Nucleotide-binding</keyword>
<dbReference type="Gene3D" id="1.20.120.1910">
    <property type="entry name" value="Cysteine-tRNA ligase, C-terminal anti-codon recognition domain"/>
    <property type="match status" value="1"/>
</dbReference>
<comment type="subunit">
    <text evidence="3 13">Monomer.</text>
</comment>
<dbReference type="AlphaFoldDB" id="A0A841IJG5"/>
<keyword evidence="10 13" id="KW-0648">Protein biosynthesis</keyword>
<dbReference type="InterPro" id="IPR015273">
    <property type="entry name" value="Cys-tRNA-synt_Ia_DALR"/>
</dbReference>
<dbReference type="PRINTS" id="PR00983">
    <property type="entry name" value="TRNASYNTHCYS"/>
</dbReference>
<dbReference type="InterPro" id="IPR015803">
    <property type="entry name" value="Cys-tRNA-ligase"/>
</dbReference>